<dbReference type="EMBL" id="CCAG010002244">
    <property type="status" value="NOT_ANNOTATED_CDS"/>
    <property type="molecule type" value="Genomic_DNA"/>
</dbReference>
<feature type="region of interest" description="Disordered" evidence="1">
    <location>
        <begin position="242"/>
        <end position="264"/>
    </location>
</feature>
<feature type="compositionally biased region" description="Polar residues" evidence="1">
    <location>
        <begin position="594"/>
        <end position="607"/>
    </location>
</feature>
<keyword evidence="3" id="KW-1185">Reference proteome</keyword>
<name>A0A1B0GCX6_GLOMM</name>
<dbReference type="STRING" id="37546.A0A1B0GCX6"/>
<evidence type="ECO:0000256" key="1">
    <source>
        <dbReference type="SAM" id="MobiDB-lite"/>
    </source>
</evidence>
<protein>
    <submittedName>
        <fullName evidence="2">Uncharacterized protein</fullName>
    </submittedName>
</protein>
<dbReference type="EnsemblMetazoa" id="GMOY011151-RA">
    <property type="protein sequence ID" value="GMOY011151-PA"/>
    <property type="gene ID" value="GMOY011151"/>
</dbReference>
<organism evidence="2 3">
    <name type="scientific">Glossina morsitans morsitans</name>
    <name type="common">Savannah tsetse fly</name>
    <dbReference type="NCBI Taxonomy" id="37546"/>
    <lineage>
        <taxon>Eukaryota</taxon>
        <taxon>Metazoa</taxon>
        <taxon>Ecdysozoa</taxon>
        <taxon>Arthropoda</taxon>
        <taxon>Hexapoda</taxon>
        <taxon>Insecta</taxon>
        <taxon>Pterygota</taxon>
        <taxon>Neoptera</taxon>
        <taxon>Endopterygota</taxon>
        <taxon>Diptera</taxon>
        <taxon>Brachycera</taxon>
        <taxon>Muscomorpha</taxon>
        <taxon>Hippoboscoidea</taxon>
        <taxon>Glossinidae</taxon>
        <taxon>Glossina</taxon>
    </lineage>
</organism>
<proteinExistence type="predicted"/>
<feature type="region of interest" description="Disordered" evidence="1">
    <location>
        <begin position="485"/>
        <end position="546"/>
    </location>
</feature>
<evidence type="ECO:0000313" key="2">
    <source>
        <dbReference type="EnsemblMetazoa" id="GMOY011151-PA"/>
    </source>
</evidence>
<sequence>MDKNLSLDRRYSFNVSPQTPPGAESTRLNSNANNFPWGICDISPRKNKDKSTFAYSNSTMGEYKARNMLRESSRSQNNISKIDSRIFADVQSKGLASRIVKYHENESRLNRNMSAYNLYIKPGQFPVVNLNKAQLPLRATKRTVSMTYIAPPDKPAFHGNTISSLLRSSSVVGLHKSDEEISRENRPIIHPPPTENDMAPTRSVLEVLKEISRKRINNEDSTLNETNKKYCERSGNDTIDIASGGQPLNQNQDTTFTQSSKRQRDVSVNYCRTAMPGGPSSPEQAKKRLCSYNNDITSSLSSSMKRKLYDPKRYSAKLSQNSPTSTDNCEIQRSKIQKQQGSFDAELINNRTKTTSNDAKSVIPITPIPATPITQEAALNNMELQRNVLGRSPSYRNTDKTKDRKQLAENIETNKPRLTLFNKTYEESNDDNTLTNNADYDDCVGIQFVKPKKTHSISNVKNPIIERTQKSKLALMLCGLKGEIYRGHNGEDQMDSGKTDGESENKRVEESNDTMASSSTNKAPVSSAGAVESSSTGANSLGAAGTESIGTTPQLIMPTSIVSAPVATSIPTSVVTPPKKPTTTGSPLVGIKLTPQSSNTSNDAPTATIETNVSDDVAKLSTIPRLGGFNFSSALKKATASITTNISTKPTFTSPLTGIKSASQNFNTGTIATTTTTSTLTGVAMLSTSPKLCGFNLNSALNGAIDKNGVMCNNPPIFPTTATTTTMATTNLNAGFGLNSVDTLKPITTPAKDISTTTEPLVINSNAFCNSNSAPTFSFGLGNQMSNTAQSSNTSSNLFMNTPSNPLTLTTAQSSTASRTPFNFGSTKTTEQGITPSVATVTTSAFNFIATPSTASAPLTTCVFSSSQTMATASNDSKPTFFFGAPTTEVTNAKALTTTITSSGSFSFGSAQSVVPSAKTQPNVVQKGFSFGSPAPAITNSENKTFSFFNNGTSKITTTEVSTICSTPTTTTTTTTITTPKTSSLSNLTFQPSKPIFGSSTSLNSQTPGTNIESAHSTNSSIFASPATNQKAAIFGSLNNSLAIKKDENLTFDSNAATKASSIFGAPCNLFASKKDEVPIFGASATNHTSSLFGSQNNSIVSKKDEKAPVGSNAANQTMSIFGSSNNLLKPTIDETPTFGSMASNPATTIFGASSNLSLLKKDETPSFGSTAVNQTSSPFGSANNQSIIPSFSSSADKTAAPTPFTFGSTSAGSGTFAFGNQSNSSSVPESKTENNTFASLSANNTTSQNKVFSFGNGAPSVNLFGSTTKSNETPSGKGFTFKAPTTEPIANIFTSPVAATKTATTAFNTGTTAFRNTSASDGALKSANNVFAAPTEQRPIRRATRRLQK</sequence>
<feature type="compositionally biased region" description="Basic and acidic residues" evidence="1">
    <location>
        <begin position="485"/>
        <end position="510"/>
    </location>
</feature>
<feature type="compositionally biased region" description="Polar residues" evidence="1">
    <location>
        <begin position="513"/>
        <end position="524"/>
    </location>
</feature>
<feature type="compositionally biased region" description="Polar residues" evidence="1">
    <location>
        <begin position="246"/>
        <end position="260"/>
    </location>
</feature>
<feature type="compositionally biased region" description="Low complexity" evidence="1">
    <location>
        <begin position="573"/>
        <end position="587"/>
    </location>
</feature>
<dbReference type="Proteomes" id="UP000092444">
    <property type="component" value="Unassembled WGS sequence"/>
</dbReference>
<accession>A0A1B0GCX6</accession>
<feature type="region of interest" description="Disordered" evidence="1">
    <location>
        <begin position="1"/>
        <end position="30"/>
    </location>
</feature>
<feature type="region of interest" description="Disordered" evidence="1">
    <location>
        <begin position="573"/>
        <end position="607"/>
    </location>
</feature>
<reference evidence="2" key="1">
    <citation type="submission" date="2020-05" db="UniProtKB">
        <authorList>
            <consortium name="EnsemblMetazoa"/>
        </authorList>
    </citation>
    <scope>IDENTIFICATION</scope>
    <source>
        <strain evidence="2">Yale</strain>
    </source>
</reference>
<dbReference type="VEuPathDB" id="VectorBase:GMOY011151"/>
<evidence type="ECO:0000313" key="3">
    <source>
        <dbReference type="Proteomes" id="UP000092444"/>
    </source>
</evidence>
<feature type="compositionally biased region" description="Basic and acidic residues" evidence="1">
    <location>
        <begin position="1"/>
        <end position="11"/>
    </location>
</feature>